<evidence type="ECO:0000256" key="1">
    <source>
        <dbReference type="SAM" id="MobiDB-lite"/>
    </source>
</evidence>
<feature type="region of interest" description="Disordered" evidence="1">
    <location>
        <begin position="231"/>
        <end position="266"/>
    </location>
</feature>
<feature type="compositionally biased region" description="Basic and acidic residues" evidence="1">
    <location>
        <begin position="329"/>
        <end position="340"/>
    </location>
</feature>
<evidence type="ECO:0000313" key="3">
    <source>
        <dbReference type="Proteomes" id="UP001295740"/>
    </source>
</evidence>
<evidence type="ECO:0000313" key="2">
    <source>
        <dbReference type="EMBL" id="CAJ2501674.1"/>
    </source>
</evidence>
<feature type="compositionally biased region" description="Low complexity" evidence="1">
    <location>
        <begin position="231"/>
        <end position="253"/>
    </location>
</feature>
<accession>A0AAI8YBZ8</accession>
<organism evidence="2 3">
    <name type="scientific">Anthostomella pinea</name>
    <dbReference type="NCBI Taxonomy" id="933095"/>
    <lineage>
        <taxon>Eukaryota</taxon>
        <taxon>Fungi</taxon>
        <taxon>Dikarya</taxon>
        <taxon>Ascomycota</taxon>
        <taxon>Pezizomycotina</taxon>
        <taxon>Sordariomycetes</taxon>
        <taxon>Xylariomycetidae</taxon>
        <taxon>Xylariales</taxon>
        <taxon>Xylariaceae</taxon>
        <taxon>Anthostomella</taxon>
    </lineage>
</organism>
<reference evidence="2" key="1">
    <citation type="submission" date="2023-10" db="EMBL/GenBank/DDBJ databases">
        <authorList>
            <person name="Hackl T."/>
        </authorList>
    </citation>
    <scope>NUCLEOTIDE SEQUENCE</scope>
</reference>
<dbReference type="EMBL" id="CAUWAG010000003">
    <property type="protein sequence ID" value="CAJ2501674.1"/>
    <property type="molecule type" value="Genomic_DNA"/>
</dbReference>
<proteinExistence type="predicted"/>
<gene>
    <name evidence="2" type="ORF">KHLLAP_LOCUS2142</name>
</gene>
<keyword evidence="3" id="KW-1185">Reference proteome</keyword>
<feature type="compositionally biased region" description="Basic and acidic residues" evidence="1">
    <location>
        <begin position="254"/>
        <end position="266"/>
    </location>
</feature>
<sequence length="373" mass="41848">MCLFPTTPKRKKAVKKCGHVKATSEQDFLNVANKAADEAIKRVLPTTPTFAAANPVRMVSRDHLGYPVDFWPPEESLPANITRGQWKEHTETSKKTLAAAQESDKKTGDAREAISAEVKEAQEAIKDADTSIKVAHTSVKDTQTAVKDTHATVKEVHDAIKDTQKAIKVTQDAIKGNHGEHLSKQGECAASVDQVRKLLEDDARRRDEAAQKQQTIQEVLNYVQYLRQADRAAAAEPRSRSSRSSSRTASMRSSESRRAEEEERRLKQQRELTENLRRLEQLNRELNWDRERERYQQAFGAPPPPPVYASPQWSSSQEFVAGGGGGFYHPDHDPRGERGRHNPLSRRPFVPNNNLGRMPPGAAFGWEPTRGHI</sequence>
<comment type="caution">
    <text evidence="2">The sequence shown here is derived from an EMBL/GenBank/DDBJ whole genome shotgun (WGS) entry which is preliminary data.</text>
</comment>
<feature type="region of interest" description="Disordered" evidence="1">
    <location>
        <begin position="321"/>
        <end position="373"/>
    </location>
</feature>
<protein>
    <submittedName>
        <fullName evidence="2">Uu.00g045270.m01.CDS01</fullName>
    </submittedName>
</protein>
<dbReference type="Proteomes" id="UP001295740">
    <property type="component" value="Unassembled WGS sequence"/>
</dbReference>
<name>A0AAI8YBZ8_9PEZI</name>
<dbReference type="AlphaFoldDB" id="A0AAI8YBZ8"/>